<keyword evidence="2" id="KW-0560">Oxidoreductase</keyword>
<dbReference type="EMBL" id="GG697349">
    <property type="protein sequence ID" value="EFQ30392.1"/>
    <property type="molecule type" value="Genomic_DNA"/>
</dbReference>
<dbReference type="OrthoDB" id="9974981at2759"/>
<keyword evidence="5" id="KW-1185">Reference proteome</keyword>
<dbReference type="STRING" id="645133.E3QHQ4"/>
<accession>E3QHQ4</accession>
<dbReference type="InterPro" id="IPR036291">
    <property type="entry name" value="NAD(P)-bd_dom_sf"/>
</dbReference>
<evidence type="ECO:0000259" key="3">
    <source>
        <dbReference type="Pfam" id="PF05368"/>
    </source>
</evidence>
<feature type="domain" description="NmrA-like" evidence="3">
    <location>
        <begin position="4"/>
        <end position="73"/>
    </location>
</feature>
<evidence type="ECO:0000313" key="5">
    <source>
        <dbReference type="Proteomes" id="UP000008782"/>
    </source>
</evidence>
<keyword evidence="1" id="KW-0521">NADP</keyword>
<dbReference type="InterPro" id="IPR008030">
    <property type="entry name" value="NmrA-like"/>
</dbReference>
<dbReference type="InterPro" id="IPR051609">
    <property type="entry name" value="NmrA/Isoflavone_reductase-like"/>
</dbReference>
<dbReference type="PANTHER" id="PTHR47706">
    <property type="entry name" value="NMRA-LIKE FAMILY PROTEIN"/>
    <property type="match status" value="1"/>
</dbReference>
<organism evidence="5">
    <name type="scientific">Colletotrichum graminicola (strain M1.001 / M2 / FGSC 10212)</name>
    <name type="common">Maize anthracnose fungus</name>
    <name type="synonym">Glomerella graminicola</name>
    <dbReference type="NCBI Taxonomy" id="645133"/>
    <lineage>
        <taxon>Eukaryota</taxon>
        <taxon>Fungi</taxon>
        <taxon>Dikarya</taxon>
        <taxon>Ascomycota</taxon>
        <taxon>Pezizomycotina</taxon>
        <taxon>Sordariomycetes</taxon>
        <taxon>Hypocreomycetidae</taxon>
        <taxon>Glomerellales</taxon>
        <taxon>Glomerellaceae</taxon>
        <taxon>Colletotrichum</taxon>
        <taxon>Colletotrichum graminicola species complex</taxon>
    </lineage>
</organism>
<dbReference type="Proteomes" id="UP000008782">
    <property type="component" value="Unassembled WGS sequence"/>
</dbReference>
<protein>
    <recommendedName>
        <fullName evidence="3">NmrA-like domain-containing protein</fullName>
    </recommendedName>
</protein>
<gene>
    <name evidence="4" type="ORF">GLRG_05536</name>
</gene>
<reference evidence="5" key="1">
    <citation type="journal article" date="2012" name="Nat. Genet.">
        <title>Lifestyle transitions in plant pathogenic Colletotrichum fungi deciphered by genome and transcriptome analyses.</title>
        <authorList>
            <person name="O'Connell R.J."/>
            <person name="Thon M.R."/>
            <person name="Hacquard S."/>
            <person name="Amyotte S.G."/>
            <person name="Kleemann J."/>
            <person name="Torres M.F."/>
            <person name="Damm U."/>
            <person name="Buiate E.A."/>
            <person name="Epstein L."/>
            <person name="Alkan N."/>
            <person name="Altmueller J."/>
            <person name="Alvarado-Balderrama L."/>
            <person name="Bauser C.A."/>
            <person name="Becker C."/>
            <person name="Birren B.W."/>
            <person name="Chen Z."/>
            <person name="Choi J."/>
            <person name="Crouch J.A."/>
            <person name="Duvick J.P."/>
            <person name="Farman M.A."/>
            <person name="Gan P."/>
            <person name="Heiman D."/>
            <person name="Henrissat B."/>
            <person name="Howard R.J."/>
            <person name="Kabbage M."/>
            <person name="Koch C."/>
            <person name="Kracher B."/>
            <person name="Kubo Y."/>
            <person name="Law A.D."/>
            <person name="Lebrun M.-H."/>
            <person name="Lee Y.-H."/>
            <person name="Miyara I."/>
            <person name="Moore N."/>
            <person name="Neumann U."/>
            <person name="Nordstroem K."/>
            <person name="Panaccione D.G."/>
            <person name="Panstruga R."/>
            <person name="Place M."/>
            <person name="Proctor R.H."/>
            <person name="Prusky D."/>
            <person name="Rech G."/>
            <person name="Reinhardt R."/>
            <person name="Rollins J.A."/>
            <person name="Rounsley S."/>
            <person name="Schardl C.L."/>
            <person name="Schwartz D.C."/>
            <person name="Shenoy N."/>
            <person name="Shirasu K."/>
            <person name="Sikhakolli U.R."/>
            <person name="Stueber K."/>
            <person name="Sukno S.A."/>
            <person name="Sweigard J.A."/>
            <person name="Takano Y."/>
            <person name="Takahara H."/>
            <person name="Trail F."/>
            <person name="van der Does H.C."/>
            <person name="Voll L.M."/>
            <person name="Will I."/>
            <person name="Young S."/>
            <person name="Zeng Q."/>
            <person name="Zhang J."/>
            <person name="Zhou S."/>
            <person name="Dickman M.B."/>
            <person name="Schulze-Lefert P."/>
            <person name="Ver Loren van Themaat E."/>
            <person name="Ma L.-J."/>
            <person name="Vaillancourt L.J."/>
        </authorList>
    </citation>
    <scope>NUCLEOTIDE SEQUENCE [LARGE SCALE GENOMIC DNA]</scope>
    <source>
        <strain evidence="5">M1.001 / M2 / FGSC 10212</strain>
    </source>
</reference>
<dbReference type="AlphaFoldDB" id="E3QHQ4"/>
<dbReference type="RefSeq" id="XP_008094412.1">
    <property type="nucleotide sequence ID" value="XM_008096221.1"/>
</dbReference>
<sequence length="129" mass="13502">MSSTRIALAGATGHLGVPLLQALLDANFLVTVLSRKGGSNAAKLAVHPNLDVQKVDFRSMESLRPALVGVELAKGALADVDGAMLGLCICGATSSDYGCDFSDRLDNELLGIEKMDEKKLRALIASFLG</sequence>
<dbReference type="GO" id="GO:0016491">
    <property type="term" value="F:oxidoreductase activity"/>
    <property type="evidence" value="ECO:0007669"/>
    <property type="project" value="UniProtKB-KW"/>
</dbReference>
<evidence type="ECO:0000256" key="1">
    <source>
        <dbReference type="ARBA" id="ARBA00022857"/>
    </source>
</evidence>
<dbReference type="Gene3D" id="3.40.50.720">
    <property type="entry name" value="NAD(P)-binding Rossmann-like Domain"/>
    <property type="match status" value="1"/>
</dbReference>
<dbReference type="SUPFAM" id="SSF51735">
    <property type="entry name" value="NAD(P)-binding Rossmann-fold domains"/>
    <property type="match status" value="1"/>
</dbReference>
<dbReference type="Pfam" id="PF05368">
    <property type="entry name" value="NmrA"/>
    <property type="match status" value="1"/>
</dbReference>
<dbReference type="GeneID" id="24410901"/>
<dbReference type="HOGENOM" id="CLU_1948679_0_0_1"/>
<dbReference type="VEuPathDB" id="FungiDB:GLRG_05536"/>
<proteinExistence type="predicted"/>
<evidence type="ECO:0000313" key="4">
    <source>
        <dbReference type="EMBL" id="EFQ30392.1"/>
    </source>
</evidence>
<name>E3QHQ4_COLGM</name>
<dbReference type="PANTHER" id="PTHR47706:SF1">
    <property type="entry name" value="CIPA-LIKE, PUTATIVE (AFU_ORTHOLOGUE AFUA_1G12460)-RELATED"/>
    <property type="match status" value="1"/>
</dbReference>
<evidence type="ECO:0000256" key="2">
    <source>
        <dbReference type="ARBA" id="ARBA00023002"/>
    </source>
</evidence>